<dbReference type="InterPro" id="IPR012340">
    <property type="entry name" value="NA-bd_OB-fold"/>
</dbReference>
<dbReference type="InterPro" id="IPR004365">
    <property type="entry name" value="NA-bd_OB_tRNA"/>
</dbReference>
<comment type="caution">
    <text evidence="6">The sequence shown here is derived from an EMBL/GenBank/DDBJ whole genome shotgun (WGS) entry which is preliminary data.</text>
</comment>
<evidence type="ECO:0000256" key="4">
    <source>
        <dbReference type="SAM" id="MobiDB-lite"/>
    </source>
</evidence>
<proteinExistence type="predicted"/>
<dbReference type="Gene3D" id="2.40.50.140">
    <property type="entry name" value="Nucleic acid-binding proteins"/>
    <property type="match status" value="1"/>
</dbReference>
<evidence type="ECO:0000259" key="5">
    <source>
        <dbReference type="Pfam" id="PF01336"/>
    </source>
</evidence>
<comment type="subcellular location">
    <subcellularLocation>
        <location evidence="1">Nucleus</location>
    </subcellularLocation>
</comment>
<dbReference type="SUPFAM" id="SSF50249">
    <property type="entry name" value="Nucleic acid-binding proteins"/>
    <property type="match status" value="1"/>
</dbReference>
<dbReference type="GO" id="GO:0005662">
    <property type="term" value="C:DNA replication factor A complex"/>
    <property type="evidence" value="ECO:0007669"/>
    <property type="project" value="TreeGrafter"/>
</dbReference>
<dbReference type="GO" id="GO:0000781">
    <property type="term" value="C:chromosome, telomeric region"/>
    <property type="evidence" value="ECO:0007669"/>
    <property type="project" value="TreeGrafter"/>
</dbReference>
<dbReference type="CDD" id="cd04478">
    <property type="entry name" value="RPA2_DBD_D"/>
    <property type="match status" value="1"/>
</dbReference>
<keyword evidence="7" id="KW-1185">Reference proteome</keyword>
<protein>
    <recommendedName>
        <fullName evidence="5">OB domain-containing protein</fullName>
    </recommendedName>
</protein>
<dbReference type="RefSeq" id="XP_058338178.1">
    <property type="nucleotide sequence ID" value="XM_058491083.1"/>
</dbReference>
<dbReference type="Proteomes" id="UP001234581">
    <property type="component" value="Unassembled WGS sequence"/>
</dbReference>
<feature type="compositionally biased region" description="Low complexity" evidence="4">
    <location>
        <begin position="17"/>
        <end position="37"/>
    </location>
</feature>
<sequence>MEWDIGETSLNSSNVNQQQQQQQQQQPQAQEQQQRQQTKNNKLQTIRPVTIKQVTMATAYEDGSVVFIDEKEISTITFIGVIRSCENSSTGYTYIIEDGTASMQVRQWDTEGVEEAHHVNAFREGMYVRVYGRIRRYDGKTNCLAFALRSITDFNELSFHSMEAMLAHASSRSHNGIQDDRMDSSFTSGVSYEGSSMQFKFSSRHGPF</sequence>
<keyword evidence="2" id="KW-0238">DNA-binding</keyword>
<dbReference type="GO" id="GO:0035861">
    <property type="term" value="C:site of double-strand break"/>
    <property type="evidence" value="ECO:0007669"/>
    <property type="project" value="TreeGrafter"/>
</dbReference>
<evidence type="ECO:0000256" key="3">
    <source>
        <dbReference type="ARBA" id="ARBA00023242"/>
    </source>
</evidence>
<dbReference type="EMBL" id="JARTCD010000082">
    <property type="protein sequence ID" value="KAJ8653264.1"/>
    <property type="molecule type" value="Genomic_DNA"/>
</dbReference>
<dbReference type="GO" id="GO:0006260">
    <property type="term" value="P:DNA replication"/>
    <property type="evidence" value="ECO:0007669"/>
    <property type="project" value="TreeGrafter"/>
</dbReference>
<dbReference type="GO" id="GO:0000724">
    <property type="term" value="P:double-strand break repair via homologous recombination"/>
    <property type="evidence" value="ECO:0007669"/>
    <property type="project" value="TreeGrafter"/>
</dbReference>
<evidence type="ECO:0000313" key="7">
    <source>
        <dbReference type="Proteomes" id="UP001234581"/>
    </source>
</evidence>
<reference evidence="6 7" key="1">
    <citation type="submission" date="2023-03" db="EMBL/GenBank/DDBJ databases">
        <title>Genome sequence of Lichtheimia ornata CBS 291.66.</title>
        <authorList>
            <person name="Mohabir J.T."/>
            <person name="Shea T.P."/>
            <person name="Kurbessoian T."/>
            <person name="Berby B."/>
            <person name="Fontaine J."/>
            <person name="Livny J."/>
            <person name="Gnirke A."/>
            <person name="Stajich J.E."/>
            <person name="Cuomo C.A."/>
        </authorList>
    </citation>
    <scope>NUCLEOTIDE SEQUENCE [LARGE SCALE GENOMIC DNA]</scope>
    <source>
        <strain evidence="6">CBS 291.66</strain>
    </source>
</reference>
<accession>A0AAD7UV08</accession>
<dbReference type="GO" id="GO:0003697">
    <property type="term" value="F:single-stranded DNA binding"/>
    <property type="evidence" value="ECO:0007669"/>
    <property type="project" value="TreeGrafter"/>
</dbReference>
<dbReference type="Pfam" id="PF01336">
    <property type="entry name" value="tRNA_anti-codon"/>
    <property type="match status" value="1"/>
</dbReference>
<dbReference type="GO" id="GO:0006289">
    <property type="term" value="P:nucleotide-excision repair"/>
    <property type="evidence" value="ECO:0007669"/>
    <property type="project" value="TreeGrafter"/>
</dbReference>
<dbReference type="InterPro" id="IPR040260">
    <property type="entry name" value="RFA2-like"/>
</dbReference>
<evidence type="ECO:0000313" key="6">
    <source>
        <dbReference type="EMBL" id="KAJ8653264.1"/>
    </source>
</evidence>
<dbReference type="GeneID" id="83218514"/>
<dbReference type="AlphaFoldDB" id="A0AAD7UV08"/>
<feature type="domain" description="OB" evidence="5">
    <location>
        <begin position="77"/>
        <end position="140"/>
    </location>
</feature>
<evidence type="ECO:0000256" key="2">
    <source>
        <dbReference type="ARBA" id="ARBA00023125"/>
    </source>
</evidence>
<evidence type="ECO:0000256" key="1">
    <source>
        <dbReference type="ARBA" id="ARBA00004123"/>
    </source>
</evidence>
<organism evidence="6 7">
    <name type="scientific">Lichtheimia ornata</name>
    <dbReference type="NCBI Taxonomy" id="688661"/>
    <lineage>
        <taxon>Eukaryota</taxon>
        <taxon>Fungi</taxon>
        <taxon>Fungi incertae sedis</taxon>
        <taxon>Mucoromycota</taxon>
        <taxon>Mucoromycotina</taxon>
        <taxon>Mucoromycetes</taxon>
        <taxon>Mucorales</taxon>
        <taxon>Lichtheimiaceae</taxon>
        <taxon>Lichtheimia</taxon>
    </lineage>
</organism>
<name>A0AAD7UV08_9FUNG</name>
<dbReference type="PANTHER" id="PTHR13989">
    <property type="entry name" value="REPLICATION PROTEIN A-RELATED"/>
    <property type="match status" value="1"/>
</dbReference>
<keyword evidence="3" id="KW-0539">Nucleus</keyword>
<feature type="region of interest" description="Disordered" evidence="4">
    <location>
        <begin position="1"/>
        <end position="44"/>
    </location>
</feature>
<dbReference type="PANTHER" id="PTHR13989:SF16">
    <property type="entry name" value="REPLICATION PROTEIN A2"/>
    <property type="match status" value="1"/>
</dbReference>
<gene>
    <name evidence="6" type="ORF">O0I10_011112</name>
</gene>